<organism evidence="1">
    <name type="scientific">marine sediment metagenome</name>
    <dbReference type="NCBI Taxonomy" id="412755"/>
    <lineage>
        <taxon>unclassified sequences</taxon>
        <taxon>metagenomes</taxon>
        <taxon>ecological metagenomes</taxon>
    </lineage>
</organism>
<name>A0A0F9C5N5_9ZZZZ</name>
<sequence length="117" mass="13482">MSLDKNELMDIIEPILFDEKELSNLKGLINDVGSNKIEPKILRKTIIDNRVSIMGRLIKSFFFHVKREFNLQEIDNFTGNDSQLSAELEQKNILLEEIAERIQVIYAKAEEESGSID</sequence>
<gene>
    <name evidence="1" type="ORF">LCGC14_2707850</name>
</gene>
<protein>
    <submittedName>
        <fullName evidence="1">Uncharacterized protein</fullName>
    </submittedName>
</protein>
<dbReference type="EMBL" id="LAZR01048430">
    <property type="protein sequence ID" value="KKK91946.1"/>
    <property type="molecule type" value="Genomic_DNA"/>
</dbReference>
<reference evidence="1" key="1">
    <citation type="journal article" date="2015" name="Nature">
        <title>Complex archaea that bridge the gap between prokaryotes and eukaryotes.</title>
        <authorList>
            <person name="Spang A."/>
            <person name="Saw J.H."/>
            <person name="Jorgensen S.L."/>
            <person name="Zaremba-Niedzwiedzka K."/>
            <person name="Martijn J."/>
            <person name="Lind A.E."/>
            <person name="van Eijk R."/>
            <person name="Schleper C."/>
            <person name="Guy L."/>
            <person name="Ettema T.J."/>
        </authorList>
    </citation>
    <scope>NUCLEOTIDE SEQUENCE</scope>
</reference>
<dbReference type="AlphaFoldDB" id="A0A0F9C5N5"/>
<comment type="caution">
    <text evidence="1">The sequence shown here is derived from an EMBL/GenBank/DDBJ whole genome shotgun (WGS) entry which is preliminary data.</text>
</comment>
<accession>A0A0F9C5N5</accession>
<evidence type="ECO:0000313" key="1">
    <source>
        <dbReference type="EMBL" id="KKK91946.1"/>
    </source>
</evidence>
<proteinExistence type="predicted"/>